<feature type="transmembrane region" description="Helical" evidence="1">
    <location>
        <begin position="149"/>
        <end position="167"/>
    </location>
</feature>
<feature type="transmembrane region" description="Helical" evidence="1">
    <location>
        <begin position="120"/>
        <end position="143"/>
    </location>
</feature>
<dbReference type="EMBL" id="JALNTZ010000005">
    <property type="protein sequence ID" value="KAJ3651095.1"/>
    <property type="molecule type" value="Genomic_DNA"/>
</dbReference>
<gene>
    <name evidence="2" type="ORF">Zmor_017155</name>
</gene>
<evidence type="ECO:0000313" key="3">
    <source>
        <dbReference type="Proteomes" id="UP001168821"/>
    </source>
</evidence>
<organism evidence="2 3">
    <name type="scientific">Zophobas morio</name>
    <dbReference type="NCBI Taxonomy" id="2755281"/>
    <lineage>
        <taxon>Eukaryota</taxon>
        <taxon>Metazoa</taxon>
        <taxon>Ecdysozoa</taxon>
        <taxon>Arthropoda</taxon>
        <taxon>Hexapoda</taxon>
        <taxon>Insecta</taxon>
        <taxon>Pterygota</taxon>
        <taxon>Neoptera</taxon>
        <taxon>Endopterygota</taxon>
        <taxon>Coleoptera</taxon>
        <taxon>Polyphaga</taxon>
        <taxon>Cucujiformia</taxon>
        <taxon>Tenebrionidae</taxon>
        <taxon>Zophobas</taxon>
    </lineage>
</organism>
<keyword evidence="1" id="KW-0472">Membrane</keyword>
<keyword evidence="1" id="KW-0812">Transmembrane</keyword>
<sequence>MSSTMSSTEIQTIPRLFPHKMEEKRLVRTSSLEKIRRFNSFICSQQYYILPALLAWLRSSQSVLQSSTEKTIFFFRSLIFSHLLYKLYQVEFRTILSNVLALFEKQIRVQYGRITRVENLLRMGVVMVVTVLLTELVVCFYLLCLTGAPSGLVFLIVCCFYIIYLNVRAGGYVDKKSVMKKRN</sequence>
<keyword evidence="3" id="KW-1185">Reference proteome</keyword>
<evidence type="ECO:0000256" key="1">
    <source>
        <dbReference type="SAM" id="Phobius"/>
    </source>
</evidence>
<accession>A0AA38MBQ0</accession>
<dbReference type="AlphaFoldDB" id="A0AA38MBQ0"/>
<name>A0AA38MBQ0_9CUCU</name>
<evidence type="ECO:0000313" key="2">
    <source>
        <dbReference type="EMBL" id="KAJ3651095.1"/>
    </source>
</evidence>
<dbReference type="Proteomes" id="UP001168821">
    <property type="component" value="Unassembled WGS sequence"/>
</dbReference>
<keyword evidence="1" id="KW-1133">Transmembrane helix</keyword>
<protein>
    <submittedName>
        <fullName evidence="2">Uncharacterized protein</fullName>
    </submittedName>
</protein>
<comment type="caution">
    <text evidence="2">The sequence shown here is derived from an EMBL/GenBank/DDBJ whole genome shotgun (WGS) entry which is preliminary data.</text>
</comment>
<proteinExistence type="predicted"/>
<reference evidence="2" key="1">
    <citation type="journal article" date="2023" name="G3 (Bethesda)">
        <title>Whole genome assemblies of Zophobas morio and Tenebrio molitor.</title>
        <authorList>
            <person name="Kaur S."/>
            <person name="Stinson S.A."/>
            <person name="diCenzo G.C."/>
        </authorList>
    </citation>
    <scope>NUCLEOTIDE SEQUENCE</scope>
    <source>
        <strain evidence="2">QUZm001</strain>
    </source>
</reference>